<dbReference type="PANTHER" id="PTHR46169:SF29">
    <property type="entry name" value="DNA REPLICATION-RELATED ELEMENT FACTOR, ISOFORM A"/>
    <property type="match status" value="1"/>
</dbReference>
<dbReference type="PANTHER" id="PTHR46169">
    <property type="entry name" value="DNA REPLICATION-RELATED ELEMENT FACTOR, ISOFORM A"/>
    <property type="match status" value="1"/>
</dbReference>
<dbReference type="GO" id="GO:0046983">
    <property type="term" value="F:protein dimerization activity"/>
    <property type="evidence" value="ECO:0007669"/>
    <property type="project" value="InterPro"/>
</dbReference>
<dbReference type="GO" id="GO:0006357">
    <property type="term" value="P:regulation of transcription by RNA polymerase II"/>
    <property type="evidence" value="ECO:0007669"/>
    <property type="project" value="TreeGrafter"/>
</dbReference>
<evidence type="ECO:0000259" key="1">
    <source>
        <dbReference type="Pfam" id="PF05699"/>
    </source>
</evidence>
<dbReference type="GO" id="GO:0005634">
    <property type="term" value="C:nucleus"/>
    <property type="evidence" value="ECO:0007669"/>
    <property type="project" value="TreeGrafter"/>
</dbReference>
<sequence>MLIDGWKNSANTTKQVVTILKSPKEDRYVFLDSYDITGNSETGEELNEICNRSINLAIEKYKTEVFAVVSDNASNMLKMGRLANKLLHTTCSSHTGNLLAKDVICKDVASKVMKVLREFKHPDLEKELQECGGSKIKLAVDTRWCSYRDSFQCLIGNLRNMKTIAAKDNIKIKQDIIQLLFDGTFIGEVERIIEISDPICKLINECQSTDCYIADAAEKWLHLELPEEFESFLNKRKKMALTIYCLTANFLHPLYRGKSLIETQTDMVHEFLIETLSGVGLKSYQEYTATSGIFQTLVDKEIHCPKTFWGLAERKHPELSDLAKKLHSIPASSGALERLFSNWSFV</sequence>
<keyword evidence="3" id="KW-1185">Reference proteome</keyword>
<evidence type="ECO:0000313" key="2">
    <source>
        <dbReference type="EMBL" id="KAJ3642007.1"/>
    </source>
</evidence>
<dbReference type="SUPFAM" id="SSF53098">
    <property type="entry name" value="Ribonuclease H-like"/>
    <property type="match status" value="1"/>
</dbReference>
<name>A0AA38M4C1_9CUCU</name>
<dbReference type="Pfam" id="PF05699">
    <property type="entry name" value="Dimer_Tnp_hAT"/>
    <property type="match status" value="1"/>
</dbReference>
<dbReference type="InterPro" id="IPR052717">
    <property type="entry name" value="Vacuolar_transposase_reg"/>
</dbReference>
<reference evidence="2" key="1">
    <citation type="journal article" date="2023" name="G3 (Bethesda)">
        <title>Whole genome assemblies of Zophobas morio and Tenebrio molitor.</title>
        <authorList>
            <person name="Kaur S."/>
            <person name="Stinson S.A."/>
            <person name="diCenzo G.C."/>
        </authorList>
    </citation>
    <scope>NUCLEOTIDE SEQUENCE</scope>
    <source>
        <strain evidence="2">QUZm001</strain>
    </source>
</reference>
<dbReference type="InterPro" id="IPR012337">
    <property type="entry name" value="RNaseH-like_sf"/>
</dbReference>
<dbReference type="Proteomes" id="UP001168821">
    <property type="component" value="Unassembled WGS sequence"/>
</dbReference>
<protein>
    <recommendedName>
        <fullName evidence="1">HAT C-terminal dimerisation domain-containing protein</fullName>
    </recommendedName>
</protein>
<evidence type="ECO:0000313" key="3">
    <source>
        <dbReference type="Proteomes" id="UP001168821"/>
    </source>
</evidence>
<dbReference type="EMBL" id="JALNTZ010000009">
    <property type="protein sequence ID" value="KAJ3642007.1"/>
    <property type="molecule type" value="Genomic_DNA"/>
</dbReference>
<proteinExistence type="predicted"/>
<comment type="caution">
    <text evidence="2">The sequence shown here is derived from an EMBL/GenBank/DDBJ whole genome shotgun (WGS) entry which is preliminary data.</text>
</comment>
<gene>
    <name evidence="2" type="ORF">Zmor_028472</name>
</gene>
<feature type="domain" description="HAT C-terminal dimerisation" evidence="1">
    <location>
        <begin position="307"/>
        <end position="342"/>
    </location>
</feature>
<dbReference type="AlphaFoldDB" id="A0AA38M4C1"/>
<accession>A0AA38M4C1</accession>
<organism evidence="2 3">
    <name type="scientific">Zophobas morio</name>
    <dbReference type="NCBI Taxonomy" id="2755281"/>
    <lineage>
        <taxon>Eukaryota</taxon>
        <taxon>Metazoa</taxon>
        <taxon>Ecdysozoa</taxon>
        <taxon>Arthropoda</taxon>
        <taxon>Hexapoda</taxon>
        <taxon>Insecta</taxon>
        <taxon>Pterygota</taxon>
        <taxon>Neoptera</taxon>
        <taxon>Endopterygota</taxon>
        <taxon>Coleoptera</taxon>
        <taxon>Polyphaga</taxon>
        <taxon>Cucujiformia</taxon>
        <taxon>Tenebrionidae</taxon>
        <taxon>Zophobas</taxon>
    </lineage>
</organism>
<dbReference type="InterPro" id="IPR008906">
    <property type="entry name" value="HATC_C_dom"/>
</dbReference>